<reference evidence="1 2" key="1">
    <citation type="submission" date="2014-03" db="EMBL/GenBank/DDBJ databases">
        <title>Genomics of Bifidobacteria.</title>
        <authorList>
            <person name="Ventura M."/>
            <person name="Milani C."/>
            <person name="Lugli G.A."/>
        </authorList>
    </citation>
    <scope>NUCLEOTIDE SEQUENCE [LARGE SCALE GENOMIC DNA]</scope>
    <source>
        <strain evidence="1 2">DSM 21395</strain>
    </source>
</reference>
<evidence type="ECO:0000313" key="1">
    <source>
        <dbReference type="EMBL" id="KFI77020.1"/>
    </source>
</evidence>
<dbReference type="eggNOG" id="ENOG502ZCBY">
    <property type="taxonomic scope" value="Bacteria"/>
</dbReference>
<dbReference type="Pfam" id="PF18959">
    <property type="entry name" value="DUF5701"/>
    <property type="match status" value="1"/>
</dbReference>
<accession>A0A087C170</accession>
<organism evidence="1 2">
    <name type="scientific">Bifidobacterium mongoliense DSM 21395</name>
    <dbReference type="NCBI Taxonomy" id="1437603"/>
    <lineage>
        <taxon>Bacteria</taxon>
        <taxon>Bacillati</taxon>
        <taxon>Actinomycetota</taxon>
        <taxon>Actinomycetes</taxon>
        <taxon>Bifidobacteriales</taxon>
        <taxon>Bifidobacteriaceae</taxon>
        <taxon>Bifidobacterium</taxon>
    </lineage>
</organism>
<keyword evidence="2" id="KW-1185">Reference proteome</keyword>
<protein>
    <submittedName>
        <fullName evidence="1">Uncharacterized protein</fullName>
    </submittedName>
</protein>
<gene>
    <name evidence="1" type="ORF">BMON_0576</name>
</gene>
<dbReference type="EMBL" id="JGZE01000010">
    <property type="protein sequence ID" value="KFI77020.1"/>
    <property type="molecule type" value="Genomic_DNA"/>
</dbReference>
<dbReference type="GeneID" id="93093742"/>
<dbReference type="STRING" id="1437603.GCA_000771525_00185"/>
<dbReference type="InterPro" id="IPR043755">
    <property type="entry name" value="DUF5701"/>
</dbReference>
<name>A0A087C170_9BIFI</name>
<evidence type="ECO:0000313" key="2">
    <source>
        <dbReference type="Proteomes" id="UP000029082"/>
    </source>
</evidence>
<comment type="caution">
    <text evidence="1">The sequence shown here is derived from an EMBL/GenBank/DDBJ whole genome shotgun (WGS) entry which is preliminary data.</text>
</comment>
<dbReference type="Proteomes" id="UP000029082">
    <property type="component" value="Unassembled WGS sequence"/>
</dbReference>
<dbReference type="RefSeq" id="WP_202805447.1">
    <property type="nucleotide sequence ID" value="NZ_JDUO01000001.1"/>
</dbReference>
<proteinExistence type="predicted"/>
<sequence length="216" mass="23854">MDRSASTPMRPVAEQLDALERAGVLARAHGDRTDVRAAFRALRAEKTGGLVALHPHWFAASALAPLLSLNAQPGFVVEDMIDVDEFTPVGIEIPNTPLYLVRQVSRGDDLRNVSPEEAIIRIEASHRRPLTLQEGLSWALGDPAIIEPNYCFMTIGSRKVKRVRPSGETIYDARTPALWVSSGTGRDGIERRGAPKLGWCWWGNRHTWLDIASAAR</sequence>
<dbReference type="AlphaFoldDB" id="A0A087C170"/>